<dbReference type="InterPro" id="IPR001214">
    <property type="entry name" value="SET_dom"/>
</dbReference>
<dbReference type="GO" id="GO:0031507">
    <property type="term" value="P:heterochromatin formation"/>
    <property type="evidence" value="ECO:0007669"/>
    <property type="project" value="TreeGrafter"/>
</dbReference>
<proteinExistence type="predicted"/>
<dbReference type="GO" id="GO:0046976">
    <property type="term" value="F:histone H3K27 methyltransferase activity"/>
    <property type="evidence" value="ECO:0007669"/>
    <property type="project" value="TreeGrafter"/>
</dbReference>
<protein>
    <recommendedName>
        <fullName evidence="4">SET domain-containing protein</fullName>
    </recommendedName>
</protein>
<dbReference type="Gene3D" id="2.170.270.10">
    <property type="entry name" value="SET domain"/>
    <property type="match status" value="1"/>
</dbReference>
<dbReference type="SUPFAM" id="SSF82199">
    <property type="entry name" value="SET domain"/>
    <property type="match status" value="1"/>
</dbReference>
<evidence type="ECO:0000259" key="4">
    <source>
        <dbReference type="PROSITE" id="PS50280"/>
    </source>
</evidence>
<dbReference type="AlphaFoldDB" id="A0A409W396"/>
<dbReference type="InterPro" id="IPR046341">
    <property type="entry name" value="SET_dom_sf"/>
</dbReference>
<name>A0A409W396_9AGAR</name>
<gene>
    <name evidence="5" type="ORF">CVT26_014547</name>
</gene>
<organism evidence="5 6">
    <name type="scientific">Gymnopilus dilepis</name>
    <dbReference type="NCBI Taxonomy" id="231916"/>
    <lineage>
        <taxon>Eukaryota</taxon>
        <taxon>Fungi</taxon>
        <taxon>Dikarya</taxon>
        <taxon>Basidiomycota</taxon>
        <taxon>Agaricomycotina</taxon>
        <taxon>Agaricomycetes</taxon>
        <taxon>Agaricomycetidae</taxon>
        <taxon>Agaricales</taxon>
        <taxon>Agaricineae</taxon>
        <taxon>Hymenogastraceae</taxon>
        <taxon>Gymnopilus</taxon>
    </lineage>
</organism>
<dbReference type="Pfam" id="PF00856">
    <property type="entry name" value="SET"/>
    <property type="match status" value="1"/>
</dbReference>
<keyword evidence="1" id="KW-0805">Transcription regulation</keyword>
<feature type="compositionally biased region" description="Polar residues" evidence="3">
    <location>
        <begin position="1"/>
        <end position="11"/>
    </location>
</feature>
<accession>A0A409W396</accession>
<keyword evidence="2" id="KW-0804">Transcription</keyword>
<evidence type="ECO:0000256" key="1">
    <source>
        <dbReference type="ARBA" id="ARBA00023015"/>
    </source>
</evidence>
<feature type="region of interest" description="Disordered" evidence="3">
    <location>
        <begin position="1"/>
        <end position="20"/>
    </location>
</feature>
<dbReference type="GO" id="GO:0005634">
    <property type="term" value="C:nucleus"/>
    <property type="evidence" value="ECO:0007669"/>
    <property type="project" value="TreeGrafter"/>
</dbReference>
<dbReference type="InterPro" id="IPR045318">
    <property type="entry name" value="EZH1/2-like"/>
</dbReference>
<reference evidence="5 6" key="1">
    <citation type="journal article" date="2018" name="Evol. Lett.">
        <title>Horizontal gene cluster transfer increased hallucinogenic mushroom diversity.</title>
        <authorList>
            <person name="Reynolds H.T."/>
            <person name="Vijayakumar V."/>
            <person name="Gluck-Thaler E."/>
            <person name="Korotkin H.B."/>
            <person name="Matheny P.B."/>
            <person name="Slot J.C."/>
        </authorList>
    </citation>
    <scope>NUCLEOTIDE SEQUENCE [LARGE SCALE GENOMIC DNA]</scope>
    <source>
        <strain evidence="5 6">SRW20</strain>
    </source>
</reference>
<dbReference type="PROSITE" id="PS50280">
    <property type="entry name" value="SET"/>
    <property type="match status" value="1"/>
</dbReference>
<dbReference type="PANTHER" id="PTHR45747">
    <property type="entry name" value="HISTONE-LYSINE N-METHYLTRANSFERASE E(Z)"/>
    <property type="match status" value="1"/>
</dbReference>
<comment type="caution">
    <text evidence="5">The sequence shown here is derived from an EMBL/GenBank/DDBJ whole genome shotgun (WGS) entry which is preliminary data.</text>
</comment>
<dbReference type="STRING" id="231916.A0A409W396"/>
<dbReference type="OrthoDB" id="6141102at2759"/>
<evidence type="ECO:0000313" key="5">
    <source>
        <dbReference type="EMBL" id="PPQ72938.1"/>
    </source>
</evidence>
<evidence type="ECO:0000256" key="2">
    <source>
        <dbReference type="ARBA" id="ARBA00023163"/>
    </source>
</evidence>
<dbReference type="Proteomes" id="UP000284706">
    <property type="component" value="Unassembled WGS sequence"/>
</dbReference>
<feature type="domain" description="SET" evidence="4">
    <location>
        <begin position="378"/>
        <end position="509"/>
    </location>
</feature>
<dbReference type="InParanoid" id="A0A409W396"/>
<dbReference type="PANTHER" id="PTHR45747:SF4">
    <property type="entry name" value="HISTONE-LYSINE N-METHYLTRANSFERASE E(Z)"/>
    <property type="match status" value="1"/>
</dbReference>
<dbReference type="EMBL" id="NHYE01005432">
    <property type="protein sequence ID" value="PPQ72938.1"/>
    <property type="molecule type" value="Genomic_DNA"/>
</dbReference>
<evidence type="ECO:0000313" key="6">
    <source>
        <dbReference type="Proteomes" id="UP000284706"/>
    </source>
</evidence>
<sequence>MESDTEQSVSPFPTDDFDDDIWPQRHETAYRVYENLWQDFYDWEEGYCVDALSGLTSLRYRPPDLPKFSDETSDYFPTHDEVQYFRVEDFNTRTGRVTRSTLAAEPQRQPKWVAYPRYNTCTSASRNVPAAPVNAHLRIHFIPFSDDETFDYEAHLKDFEDFKWQNDFIDPDLEVIQLETARRLFYTHNFTFSDIDKLSLFKFQMRGASNRGLIWYNTQRDVLPWPAMHREEIPQLPITFIESNADLLQVVMKDMTAFCPRLNCLHTFCQLHGSSNPAILPKATHTNEEMRNDRKDPCSNSCFKSIDPDNLPPENEDWEVQDYHLFNSVIQLAPDTLPCDLAVICQKPCYQMYIQRAHTIQDDEVLQAKGKESGNKKPPFEFLEEQEFEWTMELDPESKHGLGAFAVKDIKAGDLVGEYIGEFFYSQHCDYLQMLQHHTGSNYIFDLVKGENGTVLDSAYLGNETRYLNHSTNHSNCGAEVLQVNGDRRIALVARIDIKADEELFLDYGRDYWGGNPPED</sequence>
<keyword evidence="6" id="KW-1185">Reference proteome</keyword>
<dbReference type="GO" id="GO:0003682">
    <property type="term" value="F:chromatin binding"/>
    <property type="evidence" value="ECO:0007669"/>
    <property type="project" value="TreeGrafter"/>
</dbReference>
<dbReference type="SMART" id="SM00317">
    <property type="entry name" value="SET"/>
    <property type="match status" value="1"/>
</dbReference>
<evidence type="ECO:0000256" key="3">
    <source>
        <dbReference type="SAM" id="MobiDB-lite"/>
    </source>
</evidence>